<comment type="caution">
    <text evidence="2">The sequence shown here is derived from an EMBL/GenBank/DDBJ whole genome shotgun (WGS) entry which is preliminary data.</text>
</comment>
<dbReference type="InterPro" id="IPR029021">
    <property type="entry name" value="Prot-tyrosine_phosphatase-like"/>
</dbReference>
<dbReference type="Proteomes" id="UP001152797">
    <property type="component" value="Unassembled WGS sequence"/>
</dbReference>
<name>A0A9P1DRX3_9DINO</name>
<accession>A0A9P1DRX3</accession>
<feature type="compositionally biased region" description="Low complexity" evidence="1">
    <location>
        <begin position="827"/>
        <end position="844"/>
    </location>
</feature>
<gene>
    <name evidence="2" type="ORF">C1SCF055_LOCUS39891</name>
</gene>
<feature type="non-terminal residue" evidence="2">
    <location>
        <position position="1"/>
    </location>
</feature>
<protein>
    <submittedName>
        <fullName evidence="2">Uncharacterized protein</fullName>
    </submittedName>
</protein>
<reference evidence="2" key="1">
    <citation type="submission" date="2022-10" db="EMBL/GenBank/DDBJ databases">
        <authorList>
            <person name="Chen Y."/>
            <person name="Dougan E. K."/>
            <person name="Chan C."/>
            <person name="Rhodes N."/>
            <person name="Thang M."/>
        </authorList>
    </citation>
    <scope>NUCLEOTIDE SEQUENCE</scope>
</reference>
<evidence type="ECO:0000313" key="2">
    <source>
        <dbReference type="EMBL" id="CAI4015038.1"/>
    </source>
</evidence>
<sequence length="1259" mass="137519">RYCTPRHGWTSPTTCAFFFVRGERQRTAVLAQAGDTAQSLWERYHAGEETFELLALQRVASGVTRVQLIPDHAHGALVRLALCRDGITMQEFFELWREWQWGSCTWVEPWTGCGGVVRANDDRRRAGASVRCILGAVEAEVEWSADEDAIFAPSAALPTTSNESVLSGDVEGVVQGGYKARESAEPRSSPSTFSALAQLGLAVAAGAMASGKGRYALEAAGEASTWDPEQAVEVATMERALEVRQHFGLADDSDLAYAFENYQDAMSAGGHALAAQWASARSKADEGLLAAGARAVEDRTLSTNRYGPDAVVQRVESLAQCFEEMSVQRPAHKVTEARLEEWRKQLRRLSQQKVTQADSQTIINAIRTWKELAHYQEDRGLEVVEDLDLASFVQEGTDGPARALASLKWLNKAGTMGWNLTNIQLPVAPNVRTRKRQQAVVAEPGMIPFLEAGIITAAEHNNPEWMALLANWLCAVGCLRHRHITKSSPQRLSASTIHAWCSQGKQAHSRNGFSWSAPAEFTNGFPWAQRVIDAIKELPEEKQQTCGMAFDGEGIPYPISEVQKKAQLLFENHVDDARNITTYTWRRVAPTVGLLATFTDLELNALGDWTDEVKSSAKMPAHYAGSKEAMSTRMKHMAYAIMANLTKFESWEVIPLDDLHAAAVKAEAAVAKKINQDVVTKWQAKASPTSVKRSFNFVQQALEQRDKAKEKAAKAGRPAMPPSIGGKLLTKRIRARKPMFALLYPELDGHAACLLDEEGAIGGEYRHIAGAAASFHSGGGNGTGSIPGFTSSSSSESIVPLAKRARRQEAPVTPPKAGAPVTPPKAPAVAPAQAKAAPKLQPQPKAKRTAAASGASTPKQPPVAKASSSRPALEVHESEMVIERPAHIPADEDFVLPPMPATLNPPQEEVIWDRLATIKGKYAQAPTKILEPEERNGVVLPNALLRRFPVAVAAERAEAWKELWPLVLQSLYCGEVIVTHCIAGRHRAGGASALIRAVMMGETFEDASDWIAQRRDTDVPGFCRDKEAAKWLQETVKNTKRRDRWPRPSGYLATPRSALHLQGFKLVPLCMHHQKTDKAQRLTDPMFTEDGDEAVAWDRPWCRACLARAPASWMPRDAGFLGFSLVGMSELREVCGCRGGERARIPRRGRVKELIHDGQLPAGAIYVGQGHDCAPDEVMPLYIDHIKRNFGQELHSLLGKTLVCDCAEEELCEADVLAGLVFEATSPNASAPHPRAAGIPPRRVVRGPKRGSLALAALQ</sequence>
<dbReference type="EMBL" id="CAMXCT030006511">
    <property type="protein sequence ID" value="CAL4802350.1"/>
    <property type="molecule type" value="Genomic_DNA"/>
</dbReference>
<dbReference type="SUPFAM" id="SSF52799">
    <property type="entry name" value="(Phosphotyrosine protein) phosphatases II"/>
    <property type="match status" value="1"/>
</dbReference>
<keyword evidence="4" id="KW-1185">Reference proteome</keyword>
<dbReference type="OrthoDB" id="448325at2759"/>
<organism evidence="2">
    <name type="scientific">Cladocopium goreaui</name>
    <dbReference type="NCBI Taxonomy" id="2562237"/>
    <lineage>
        <taxon>Eukaryota</taxon>
        <taxon>Sar</taxon>
        <taxon>Alveolata</taxon>
        <taxon>Dinophyceae</taxon>
        <taxon>Suessiales</taxon>
        <taxon>Symbiodiniaceae</taxon>
        <taxon>Cladocopium</taxon>
    </lineage>
</organism>
<feature type="non-terminal residue" evidence="2">
    <location>
        <position position="1259"/>
    </location>
</feature>
<feature type="compositionally biased region" description="Low complexity" evidence="1">
    <location>
        <begin position="786"/>
        <end position="797"/>
    </location>
</feature>
<dbReference type="EMBL" id="CAMXCT020006511">
    <property type="protein sequence ID" value="CAL1168413.1"/>
    <property type="molecule type" value="Genomic_DNA"/>
</dbReference>
<proteinExistence type="predicted"/>
<evidence type="ECO:0000256" key="1">
    <source>
        <dbReference type="SAM" id="MobiDB-lite"/>
    </source>
</evidence>
<reference evidence="3" key="2">
    <citation type="submission" date="2024-04" db="EMBL/GenBank/DDBJ databases">
        <authorList>
            <person name="Chen Y."/>
            <person name="Shah S."/>
            <person name="Dougan E. K."/>
            <person name="Thang M."/>
            <person name="Chan C."/>
        </authorList>
    </citation>
    <scope>NUCLEOTIDE SEQUENCE [LARGE SCALE GENOMIC DNA]</scope>
</reference>
<dbReference type="EMBL" id="CAMXCT010006511">
    <property type="protein sequence ID" value="CAI4015038.1"/>
    <property type="molecule type" value="Genomic_DNA"/>
</dbReference>
<evidence type="ECO:0000313" key="4">
    <source>
        <dbReference type="Proteomes" id="UP001152797"/>
    </source>
</evidence>
<dbReference type="AlphaFoldDB" id="A0A9P1DRX3"/>
<feature type="region of interest" description="Disordered" evidence="1">
    <location>
        <begin position="784"/>
        <end position="876"/>
    </location>
</feature>
<evidence type="ECO:0000313" key="3">
    <source>
        <dbReference type="EMBL" id="CAL1168413.1"/>
    </source>
</evidence>